<protein>
    <recommendedName>
        <fullName evidence="4 8">Fructose-bisphosphate aldolase</fullName>
        <ecNumber evidence="4 8">4.1.2.13</ecNumber>
    </recommendedName>
</protein>
<evidence type="ECO:0000256" key="8">
    <source>
        <dbReference type="RuleBase" id="RU003994"/>
    </source>
</evidence>
<keyword evidence="7" id="KW-0704">Schiff base</keyword>
<evidence type="ECO:0000256" key="4">
    <source>
        <dbReference type="ARBA" id="ARBA00013068"/>
    </source>
</evidence>
<dbReference type="InterPro" id="IPR013785">
    <property type="entry name" value="Aldolase_TIM"/>
</dbReference>
<evidence type="ECO:0000256" key="6">
    <source>
        <dbReference type="ARBA" id="ARBA00023239"/>
    </source>
</evidence>
<dbReference type="PROSITE" id="PS00158">
    <property type="entry name" value="ALDOLASE_CLASS_I"/>
    <property type="match status" value="2"/>
</dbReference>
<dbReference type="Gene3D" id="3.20.20.70">
    <property type="entry name" value="Aldolase class I"/>
    <property type="match status" value="4"/>
</dbReference>
<dbReference type="GO" id="GO:0004332">
    <property type="term" value="F:fructose-bisphosphate aldolase activity"/>
    <property type="evidence" value="ECO:0007669"/>
    <property type="project" value="UniProtKB-EC"/>
</dbReference>
<keyword evidence="5 8" id="KW-0324">Glycolysis</keyword>
<evidence type="ECO:0000313" key="9">
    <source>
        <dbReference type="EMBL" id="CAI9764364.1"/>
    </source>
</evidence>
<dbReference type="InterPro" id="IPR029768">
    <property type="entry name" value="Aldolase_I_AS"/>
</dbReference>
<keyword evidence="6 8" id="KW-0456">Lyase</keyword>
<dbReference type="PANTHER" id="PTHR11627">
    <property type="entry name" value="FRUCTOSE-BISPHOSPHATE ALDOLASE"/>
    <property type="match status" value="1"/>
</dbReference>
<dbReference type="SUPFAM" id="SSF51569">
    <property type="entry name" value="Aldolase"/>
    <property type="match status" value="3"/>
</dbReference>
<keyword evidence="10" id="KW-1185">Reference proteome</keyword>
<accession>A0AAD2DS75</accession>
<dbReference type="InterPro" id="IPR000741">
    <property type="entry name" value="FBA_I"/>
</dbReference>
<dbReference type="GO" id="GO:0006096">
    <property type="term" value="P:glycolytic process"/>
    <property type="evidence" value="ECO:0007669"/>
    <property type="project" value="UniProtKB-KW"/>
</dbReference>
<comment type="pathway">
    <text evidence="2">Carbohydrate degradation; glycolysis; D-glyceraldehyde 3-phosphate and glycerone phosphate from D-glucose: step 4/4.</text>
</comment>
<evidence type="ECO:0000256" key="5">
    <source>
        <dbReference type="ARBA" id="ARBA00023152"/>
    </source>
</evidence>
<evidence type="ECO:0000313" key="10">
    <source>
        <dbReference type="Proteomes" id="UP000834106"/>
    </source>
</evidence>
<evidence type="ECO:0000256" key="1">
    <source>
        <dbReference type="ARBA" id="ARBA00000441"/>
    </source>
</evidence>
<dbReference type="EC" id="4.1.2.13" evidence="4 8"/>
<dbReference type="AlphaFoldDB" id="A0AAD2DS75"/>
<dbReference type="Proteomes" id="UP000834106">
    <property type="component" value="Chromosome 7"/>
</dbReference>
<proteinExistence type="inferred from homology"/>
<name>A0AAD2DS75_9LAMI</name>
<dbReference type="EMBL" id="OU503042">
    <property type="protein sequence ID" value="CAI9764364.1"/>
    <property type="molecule type" value="Genomic_DNA"/>
</dbReference>
<reference evidence="9" key="1">
    <citation type="submission" date="2023-05" db="EMBL/GenBank/DDBJ databases">
        <authorList>
            <person name="Huff M."/>
        </authorList>
    </citation>
    <scope>NUCLEOTIDE SEQUENCE</scope>
</reference>
<comment type="similarity">
    <text evidence="3 8">Belongs to the class I fructose-bisphosphate aldolase family.</text>
</comment>
<evidence type="ECO:0000256" key="3">
    <source>
        <dbReference type="ARBA" id="ARBA00010387"/>
    </source>
</evidence>
<comment type="catalytic activity">
    <reaction evidence="1 8">
        <text>beta-D-fructose 1,6-bisphosphate = D-glyceraldehyde 3-phosphate + dihydroxyacetone phosphate</text>
        <dbReference type="Rhea" id="RHEA:14729"/>
        <dbReference type="ChEBI" id="CHEBI:32966"/>
        <dbReference type="ChEBI" id="CHEBI:57642"/>
        <dbReference type="ChEBI" id="CHEBI:59776"/>
        <dbReference type="EC" id="4.1.2.13"/>
    </reaction>
</comment>
<evidence type="ECO:0000256" key="7">
    <source>
        <dbReference type="ARBA" id="ARBA00023270"/>
    </source>
</evidence>
<sequence length="615" mass="67263">MASASLLKSSPVLDKSEFIKGETLRQMVIHSHPNASPSSLNVRASSYADELIKTAKTVASLERGILAMDESNATCVESVWHPSGAILFEETLYQSTTQGKKMDDVLVEQNIVPAINVDKGLVPLAGSNNESWCHSLDGIASRSAASMNRDNGLVPIVEPEILLDGEHGIDRTFEVAQKVWAEVFFYLAENNVMFEGILLKPSMVIQGAECKDKATPEQVAENTLNLLKRRIPPSVPGIMTDRVKPFQNGIGLKDRSVIPEMRASSDSSFKHFHCSESSGIVGAILYEETLYQSTTQGKKMVDVLVEQSIVPAIKVDKGLFPLAGSNNESWCHSPGARFAKGRTVVSIPNGPSALDDNGLVPTVEPEILLDGEHGIDRTFEVAQKVWAEVFFYLAENNVMFEGILLKPSMVIQGAECKDKATPEQFAEYTLNLLKRRIPPSVPGIMFLSGGQSEVEATLNLNFMNQAPKPWHVTFSYARALQNTCLTWTGRPDNVKAAQDALLLLAKANSLAQLGKYTGEGESDEAKKGNFLSGGQSEVEATLNLNFMNQAPNPWHVLFSYARALQNTCLKTWAGRPDNVKAAQDALHVRAKANSLAQLGKYTGEENQTKPKRESF</sequence>
<dbReference type="Pfam" id="PF00274">
    <property type="entry name" value="Glycolytic"/>
    <property type="match status" value="3"/>
</dbReference>
<evidence type="ECO:0000256" key="2">
    <source>
        <dbReference type="ARBA" id="ARBA00004714"/>
    </source>
</evidence>
<organism evidence="9 10">
    <name type="scientific">Fraxinus pennsylvanica</name>
    <dbReference type="NCBI Taxonomy" id="56036"/>
    <lineage>
        <taxon>Eukaryota</taxon>
        <taxon>Viridiplantae</taxon>
        <taxon>Streptophyta</taxon>
        <taxon>Embryophyta</taxon>
        <taxon>Tracheophyta</taxon>
        <taxon>Spermatophyta</taxon>
        <taxon>Magnoliopsida</taxon>
        <taxon>eudicotyledons</taxon>
        <taxon>Gunneridae</taxon>
        <taxon>Pentapetalae</taxon>
        <taxon>asterids</taxon>
        <taxon>lamiids</taxon>
        <taxon>Lamiales</taxon>
        <taxon>Oleaceae</taxon>
        <taxon>Oleeae</taxon>
        <taxon>Fraxinus</taxon>
    </lineage>
</organism>
<gene>
    <name evidence="9" type="ORF">FPE_LOCUS11794</name>
</gene>